<gene>
    <name evidence="12" type="ORF">PPAR1163_LOCUS27479</name>
</gene>
<keyword evidence="5 7" id="KW-0067">ATP-binding</keyword>
<name>A0A7S1UJ38_9STRA</name>
<feature type="binding site" evidence="7">
    <location>
        <begin position="152"/>
        <end position="153"/>
    </location>
    <ligand>
        <name>ATP</name>
        <dbReference type="ChEBI" id="CHEBI:30616"/>
    </ligand>
</feature>
<dbReference type="PROSITE" id="PS00107">
    <property type="entry name" value="PROTEIN_KINASE_ATP"/>
    <property type="match status" value="1"/>
</dbReference>
<evidence type="ECO:0000313" key="12">
    <source>
        <dbReference type="EMBL" id="CAD9269042.1"/>
    </source>
</evidence>
<evidence type="ECO:0000256" key="4">
    <source>
        <dbReference type="ARBA" id="ARBA00022777"/>
    </source>
</evidence>
<feature type="binding site" evidence="7 9">
    <location>
        <position position="52"/>
    </location>
    <ligand>
        <name>ATP</name>
        <dbReference type="ChEBI" id="CHEBI:30616"/>
    </ligand>
</feature>
<organism evidence="12">
    <name type="scientific">Phaeomonas parva</name>
    <dbReference type="NCBI Taxonomy" id="124430"/>
    <lineage>
        <taxon>Eukaryota</taxon>
        <taxon>Sar</taxon>
        <taxon>Stramenopiles</taxon>
        <taxon>Ochrophyta</taxon>
        <taxon>Pinguiophyceae</taxon>
        <taxon>Pinguiochrysidales</taxon>
        <taxon>Pinguiochrysidaceae</taxon>
        <taxon>Phaeomonas</taxon>
    </lineage>
</organism>
<feature type="binding site" evidence="7">
    <location>
        <position position="184"/>
    </location>
    <ligand>
        <name>ATP</name>
        <dbReference type="ChEBI" id="CHEBI:30616"/>
    </ligand>
</feature>
<dbReference type="InterPro" id="IPR000719">
    <property type="entry name" value="Prot_kinase_dom"/>
</dbReference>
<reference evidence="12" key="1">
    <citation type="submission" date="2021-01" db="EMBL/GenBank/DDBJ databases">
        <authorList>
            <person name="Corre E."/>
            <person name="Pelletier E."/>
            <person name="Niang G."/>
            <person name="Scheremetjew M."/>
            <person name="Finn R."/>
            <person name="Kale V."/>
            <person name="Holt S."/>
            <person name="Cochrane G."/>
            <person name="Meng A."/>
            <person name="Brown T."/>
            <person name="Cohen L."/>
        </authorList>
    </citation>
    <scope>NUCLEOTIDE SEQUENCE</scope>
    <source>
        <strain evidence="12">CCMP2877</strain>
    </source>
</reference>
<evidence type="ECO:0000256" key="9">
    <source>
        <dbReference type="PROSITE-ProRule" id="PRU10141"/>
    </source>
</evidence>
<feature type="domain" description="Protein kinase" evidence="11">
    <location>
        <begin position="23"/>
        <end position="297"/>
    </location>
</feature>
<dbReference type="PROSITE" id="PS50011">
    <property type="entry name" value="PROTEIN_KINASE_DOM"/>
    <property type="match status" value="1"/>
</dbReference>
<dbReference type="EMBL" id="HBGJ01043639">
    <property type="protein sequence ID" value="CAD9269042.1"/>
    <property type="molecule type" value="Transcribed_RNA"/>
</dbReference>
<dbReference type="AlphaFoldDB" id="A0A7S1UJ38"/>
<evidence type="ECO:0000256" key="7">
    <source>
        <dbReference type="PIRSR" id="PIRSR630616-2"/>
    </source>
</evidence>
<feature type="region of interest" description="Disordered" evidence="10">
    <location>
        <begin position="348"/>
        <end position="378"/>
    </location>
</feature>
<dbReference type="InterPro" id="IPR017441">
    <property type="entry name" value="Protein_kinase_ATP_BS"/>
</dbReference>
<proteinExistence type="predicted"/>
<dbReference type="PROSITE" id="PS00108">
    <property type="entry name" value="PROTEIN_KINASE_ST"/>
    <property type="match status" value="1"/>
</dbReference>
<dbReference type="Gene3D" id="1.10.510.10">
    <property type="entry name" value="Transferase(Phosphotransferase) domain 1"/>
    <property type="match status" value="1"/>
</dbReference>
<dbReference type="CDD" id="cd05117">
    <property type="entry name" value="STKc_CAMK"/>
    <property type="match status" value="1"/>
</dbReference>
<evidence type="ECO:0000256" key="8">
    <source>
        <dbReference type="PIRSR" id="PIRSR630616-3"/>
    </source>
</evidence>
<dbReference type="GO" id="GO:0005524">
    <property type="term" value="F:ATP binding"/>
    <property type="evidence" value="ECO:0007669"/>
    <property type="project" value="UniProtKB-UniRule"/>
</dbReference>
<dbReference type="InterPro" id="IPR008271">
    <property type="entry name" value="Ser/Thr_kinase_AS"/>
</dbReference>
<feature type="cross-link" description="Glycyl lysine isopeptide (Lys-Gly) (interchain with G-Cter in SUMO2)" evidence="8">
    <location>
        <position position="150"/>
    </location>
</feature>
<accession>A0A7S1UJ38</accession>
<dbReference type="FunFam" id="3.30.200.20:FF:000042">
    <property type="entry name" value="Aurora kinase A"/>
    <property type="match status" value="1"/>
</dbReference>
<feature type="region of interest" description="Disordered" evidence="10">
    <location>
        <begin position="512"/>
        <end position="550"/>
    </location>
</feature>
<feature type="compositionally biased region" description="Low complexity" evidence="10">
    <location>
        <begin position="348"/>
        <end position="376"/>
    </location>
</feature>
<dbReference type="Pfam" id="PF00069">
    <property type="entry name" value="Pkinase"/>
    <property type="match status" value="1"/>
</dbReference>
<feature type="region of interest" description="Disordered" evidence="10">
    <location>
        <begin position="578"/>
        <end position="603"/>
    </location>
</feature>
<evidence type="ECO:0000259" key="11">
    <source>
        <dbReference type="PROSITE" id="PS50011"/>
    </source>
</evidence>
<sequence>MPMERNVSVSGEDANPRPFEEVYDLREELGRGAFSTVYKCGHRGTGMEFAAKVIDLRPLRLRQAFKIDRLRREYEIMRKLKNPHIIQLEEVFETADTLILVMEYCPGVELFDAIIAQRSCPEPAAAIIFYQCLVALSYLHRKHIIHRDIKPENILLCKADAEGRSTADDPTAASRDYPMVKLLDFGLSKTLSPSEGGSAARTFVGTPCYVAPEVEANAQGKKQEYGTKVDLWSAGALLYVMLIARFPEVDRETYDVSMKTLERAGVSAGAQDLIRKLMEADPEKRLTADAAMAHPWLAEAARVVPVPVTSIDRYESMSNVVEPAIMDVPPAVAGSANAIQAYVPPPATTEARAPPSAREVAQPAPAAGGCAGQRPGANGGATGQVVQYSPLGPLTSMQKEVARCMALAHAAYADSPVVAAEVRRSAIICRTAQVESAALLRRVQQTADSVLDLIPDLELAVREQEPELAMEFFSTVRTWVQRLTDEITRVQGENKNSLVALSDAFEAVASRPDPGLRLTNGGSFEQPKRKLGNLSVEERKNSEERAGTKPKQMLRGVQEFTAKQLTRLVQSLKAARVASDTTSVSGGAGTGENENEAPKEQENMDTVVEATTERQKQFLRDIKDMPEEELLDLFLNPNVIPNNPYLRKEEDVEASPEAPAAASTTLAVTDRDSIENALEDMGDDAMYTGDASPSVAGVADTVRALVLRQGPEPDEASKALRDALKHLEGVDAILHHLQNFWSSTEVIFDTLLQRSDHVERFIKFAHKPRLALRFQERLQEYARFWQGVRSVAVDCITGHCAKAAYAFLQENGGTSINGKMPQGGAPANPQQMST</sequence>
<dbReference type="SMART" id="SM00220">
    <property type="entry name" value="S_TKc"/>
    <property type="match status" value="1"/>
</dbReference>
<feature type="compositionally biased region" description="Basic and acidic residues" evidence="10">
    <location>
        <begin position="536"/>
        <end position="547"/>
    </location>
</feature>
<dbReference type="InterPro" id="IPR011009">
    <property type="entry name" value="Kinase-like_dom_sf"/>
</dbReference>
<feature type="active site" description="Proton acceptor" evidence="6">
    <location>
        <position position="148"/>
    </location>
</feature>
<dbReference type="SUPFAM" id="SSF56112">
    <property type="entry name" value="Protein kinase-like (PK-like)"/>
    <property type="match status" value="1"/>
</dbReference>
<keyword evidence="4" id="KW-0418">Kinase</keyword>
<dbReference type="FunFam" id="1.10.510.10:FF:000571">
    <property type="entry name" value="Maternal embryonic leucine zipper kinase"/>
    <property type="match status" value="1"/>
</dbReference>
<evidence type="ECO:0000256" key="6">
    <source>
        <dbReference type="PIRSR" id="PIRSR630616-1"/>
    </source>
</evidence>
<dbReference type="PANTHER" id="PTHR24350">
    <property type="entry name" value="SERINE/THREONINE-PROTEIN KINASE IAL-RELATED"/>
    <property type="match status" value="1"/>
</dbReference>
<protein>
    <recommendedName>
        <fullName evidence="11">Protein kinase domain-containing protein</fullName>
    </recommendedName>
</protein>
<keyword evidence="2" id="KW-0808">Transferase</keyword>
<keyword evidence="3 7" id="KW-0547">Nucleotide-binding</keyword>
<keyword evidence="1" id="KW-0723">Serine/threonine-protein kinase</keyword>
<evidence type="ECO:0000256" key="1">
    <source>
        <dbReference type="ARBA" id="ARBA00022527"/>
    </source>
</evidence>
<dbReference type="GO" id="GO:0004674">
    <property type="term" value="F:protein serine/threonine kinase activity"/>
    <property type="evidence" value="ECO:0007669"/>
    <property type="project" value="UniProtKB-KW"/>
</dbReference>
<evidence type="ECO:0000256" key="5">
    <source>
        <dbReference type="ARBA" id="ARBA00022840"/>
    </source>
</evidence>
<evidence type="ECO:0000256" key="10">
    <source>
        <dbReference type="SAM" id="MobiDB-lite"/>
    </source>
</evidence>
<evidence type="ECO:0000256" key="3">
    <source>
        <dbReference type="ARBA" id="ARBA00022741"/>
    </source>
</evidence>
<evidence type="ECO:0000256" key="2">
    <source>
        <dbReference type="ARBA" id="ARBA00022679"/>
    </source>
</evidence>
<dbReference type="InterPro" id="IPR030616">
    <property type="entry name" value="Aur-like"/>
</dbReference>